<dbReference type="EMBL" id="LAZR01000310">
    <property type="protein sequence ID" value="KKN75401.1"/>
    <property type="molecule type" value="Genomic_DNA"/>
</dbReference>
<name>A0A0F9VPL7_9ZZZZ</name>
<reference evidence="1" key="1">
    <citation type="journal article" date="2015" name="Nature">
        <title>Complex archaea that bridge the gap between prokaryotes and eukaryotes.</title>
        <authorList>
            <person name="Spang A."/>
            <person name="Saw J.H."/>
            <person name="Jorgensen S.L."/>
            <person name="Zaremba-Niedzwiedzka K."/>
            <person name="Martijn J."/>
            <person name="Lind A.E."/>
            <person name="van Eijk R."/>
            <person name="Schleper C."/>
            <person name="Guy L."/>
            <person name="Ettema T.J."/>
        </authorList>
    </citation>
    <scope>NUCLEOTIDE SEQUENCE</scope>
</reference>
<sequence length="512" mass="54285">MPISGVRLPNSTQQRTVQGLIENETQFIQSLKIFTDVGLGVTGGEISSLPGGSVNALQKSGDTMLGQLGRNFEIANIVSDILDVSKTNGATAPVLVVNGEGAVADDLATITPGGDVFFYQELWMQMVNEITIKETDNIVTPLGGDLVVPANSIVKFTFSTFISGWMVTSVSSSSSGDNLGDHLLRQNLDADGFQILDAEQITFVDAADVARGSIFGSAGGGGTLAINIPTNQNFLVQENGVDDRLQYAMGVNSFTISDVTPLFILTDTTGPTSFSIGKLAAETFLSDPTELAFQIALTDRMVLTNTLLNLTNVSIDMNGKEITGFTFLESNTANPADAEEIRLARVDKIAWNNQTDSANLTLGVTSTDVLTWFGATMGLDNSPNDSEFFFNAGAGKIKYVHASSDMLFNVGPAGSFEFRDNNYANLLLTIDANGNKITVPAGIELVVDSNTFTINALNTKIGNATTDNIGAYGISPVPQRSHVADATDLASAITAINATILRLEQLGWFANS</sequence>
<accession>A0A0F9VPL7</accession>
<gene>
    <name evidence="1" type="ORF">LCGC14_0380220</name>
</gene>
<evidence type="ECO:0000313" key="1">
    <source>
        <dbReference type="EMBL" id="KKN75401.1"/>
    </source>
</evidence>
<protein>
    <submittedName>
        <fullName evidence="1">Uncharacterized protein</fullName>
    </submittedName>
</protein>
<organism evidence="1">
    <name type="scientific">marine sediment metagenome</name>
    <dbReference type="NCBI Taxonomy" id="412755"/>
    <lineage>
        <taxon>unclassified sequences</taxon>
        <taxon>metagenomes</taxon>
        <taxon>ecological metagenomes</taxon>
    </lineage>
</organism>
<proteinExistence type="predicted"/>
<dbReference type="AlphaFoldDB" id="A0A0F9VPL7"/>
<comment type="caution">
    <text evidence="1">The sequence shown here is derived from an EMBL/GenBank/DDBJ whole genome shotgun (WGS) entry which is preliminary data.</text>
</comment>